<dbReference type="InterPro" id="IPR018488">
    <property type="entry name" value="cNMP-bd_CS"/>
</dbReference>
<dbReference type="SMART" id="SM00100">
    <property type="entry name" value="cNMP"/>
    <property type="match status" value="1"/>
</dbReference>
<dbReference type="AlphaFoldDB" id="A0A914DPR2"/>
<dbReference type="GO" id="GO:0044877">
    <property type="term" value="F:protein-containing complex binding"/>
    <property type="evidence" value="ECO:0007669"/>
    <property type="project" value="TreeGrafter"/>
</dbReference>
<keyword evidence="5" id="KW-0406">Ion transport</keyword>
<accession>A0A914DPR2</accession>
<sequence>MTSMPPRLKGELAVHLHMENLKRVELLKNCEPNLLYELVLRLQMQVFSPNDYLCRVGDMAKEMFIVKSGVLEVLSEEGKVFSILREGNTFGELSILKLGSGQKGGRHKRMRAIRSVGYSDVYILRQEDALEVLHDYPAVRSQLIEKAQEMLRQRNHELADQEGIQEVHQIDDAQNIEEALMSIAKVIQACERDIDQLYENFHTSSSAYKQRVTNLETIYKSNRRAIKNDIMNRRLVL</sequence>
<dbReference type="GO" id="GO:0017071">
    <property type="term" value="C:intracellular cyclic nucleotide activated cation channel complex"/>
    <property type="evidence" value="ECO:0007669"/>
    <property type="project" value="TreeGrafter"/>
</dbReference>
<dbReference type="WBParaSite" id="ACRNAN_scaffold3511.g11147.t1">
    <property type="protein sequence ID" value="ACRNAN_scaffold3511.g11147.t1"/>
    <property type="gene ID" value="ACRNAN_scaffold3511.g11147"/>
</dbReference>
<keyword evidence="2" id="KW-0813">Transport</keyword>
<evidence type="ECO:0000256" key="3">
    <source>
        <dbReference type="ARBA" id="ARBA00022692"/>
    </source>
</evidence>
<dbReference type="GO" id="GO:0030553">
    <property type="term" value="F:cGMP binding"/>
    <property type="evidence" value="ECO:0007669"/>
    <property type="project" value="TreeGrafter"/>
</dbReference>
<comment type="subcellular location">
    <subcellularLocation>
        <location evidence="1">Membrane</location>
        <topology evidence="1">Multi-pass membrane protein</topology>
    </subcellularLocation>
</comment>
<dbReference type="PANTHER" id="PTHR45638">
    <property type="entry name" value="CYCLIC NUCLEOTIDE-GATED CATION CHANNEL SUBUNIT A"/>
    <property type="match status" value="1"/>
</dbReference>
<evidence type="ECO:0000256" key="8">
    <source>
        <dbReference type="ARBA" id="ARBA00023303"/>
    </source>
</evidence>
<dbReference type="PROSITE" id="PS50042">
    <property type="entry name" value="CNMP_BINDING_3"/>
    <property type="match status" value="1"/>
</dbReference>
<dbReference type="InterPro" id="IPR050866">
    <property type="entry name" value="CNG_cation_channel"/>
</dbReference>
<dbReference type="InterPro" id="IPR000595">
    <property type="entry name" value="cNMP-bd_dom"/>
</dbReference>
<keyword evidence="7" id="KW-1071">Ligand-gated ion channel</keyword>
<evidence type="ECO:0000256" key="6">
    <source>
        <dbReference type="ARBA" id="ARBA00023136"/>
    </source>
</evidence>
<reference evidence="11" key="1">
    <citation type="submission" date="2022-11" db="UniProtKB">
        <authorList>
            <consortium name="WormBaseParasite"/>
        </authorList>
    </citation>
    <scope>IDENTIFICATION</scope>
</reference>
<keyword evidence="10" id="KW-1185">Reference proteome</keyword>
<evidence type="ECO:0000256" key="2">
    <source>
        <dbReference type="ARBA" id="ARBA00022448"/>
    </source>
</evidence>
<dbReference type="GO" id="GO:0005223">
    <property type="term" value="F:intracellularly cGMP-activated cation channel activity"/>
    <property type="evidence" value="ECO:0007669"/>
    <property type="project" value="TreeGrafter"/>
</dbReference>
<evidence type="ECO:0000256" key="1">
    <source>
        <dbReference type="ARBA" id="ARBA00004141"/>
    </source>
</evidence>
<evidence type="ECO:0000259" key="9">
    <source>
        <dbReference type="PROSITE" id="PS50042"/>
    </source>
</evidence>
<keyword evidence="6" id="KW-0472">Membrane</keyword>
<organism evidence="10 11">
    <name type="scientific">Acrobeloides nanus</name>
    <dbReference type="NCBI Taxonomy" id="290746"/>
    <lineage>
        <taxon>Eukaryota</taxon>
        <taxon>Metazoa</taxon>
        <taxon>Ecdysozoa</taxon>
        <taxon>Nematoda</taxon>
        <taxon>Chromadorea</taxon>
        <taxon>Rhabditida</taxon>
        <taxon>Tylenchina</taxon>
        <taxon>Cephalobomorpha</taxon>
        <taxon>Cephaloboidea</taxon>
        <taxon>Cephalobidae</taxon>
        <taxon>Acrobeloides</taxon>
    </lineage>
</organism>
<dbReference type="SUPFAM" id="SSF51206">
    <property type="entry name" value="cAMP-binding domain-like"/>
    <property type="match status" value="1"/>
</dbReference>
<keyword evidence="4" id="KW-1133">Transmembrane helix</keyword>
<dbReference type="Proteomes" id="UP000887540">
    <property type="component" value="Unplaced"/>
</dbReference>
<dbReference type="PANTHER" id="PTHR45638:SF11">
    <property type="entry name" value="CYCLIC NUCLEOTIDE-GATED CATION CHANNEL SUBUNIT A"/>
    <property type="match status" value="1"/>
</dbReference>
<protein>
    <submittedName>
        <fullName evidence="11">Cyclic nucleotide-binding domain-containing protein</fullName>
    </submittedName>
</protein>
<feature type="domain" description="Cyclic nucleotide-binding" evidence="9">
    <location>
        <begin position="26"/>
        <end position="150"/>
    </location>
</feature>
<dbReference type="CDD" id="cd00038">
    <property type="entry name" value="CAP_ED"/>
    <property type="match status" value="1"/>
</dbReference>
<dbReference type="Pfam" id="PF00027">
    <property type="entry name" value="cNMP_binding"/>
    <property type="match status" value="1"/>
</dbReference>
<dbReference type="GO" id="GO:0005886">
    <property type="term" value="C:plasma membrane"/>
    <property type="evidence" value="ECO:0007669"/>
    <property type="project" value="TreeGrafter"/>
</dbReference>
<evidence type="ECO:0000256" key="4">
    <source>
        <dbReference type="ARBA" id="ARBA00022989"/>
    </source>
</evidence>
<dbReference type="PROSITE" id="PS00888">
    <property type="entry name" value="CNMP_BINDING_1"/>
    <property type="match status" value="1"/>
</dbReference>
<dbReference type="Gene3D" id="2.60.120.10">
    <property type="entry name" value="Jelly Rolls"/>
    <property type="match status" value="1"/>
</dbReference>
<dbReference type="GO" id="GO:0005222">
    <property type="term" value="F:intracellularly cAMP-activated cation channel activity"/>
    <property type="evidence" value="ECO:0007669"/>
    <property type="project" value="TreeGrafter"/>
</dbReference>
<dbReference type="InterPro" id="IPR014710">
    <property type="entry name" value="RmlC-like_jellyroll"/>
</dbReference>
<evidence type="ECO:0000256" key="5">
    <source>
        <dbReference type="ARBA" id="ARBA00023065"/>
    </source>
</evidence>
<name>A0A914DPR2_9BILA</name>
<dbReference type="InterPro" id="IPR018490">
    <property type="entry name" value="cNMP-bd_dom_sf"/>
</dbReference>
<proteinExistence type="predicted"/>
<keyword evidence="3" id="KW-0812">Transmembrane</keyword>
<evidence type="ECO:0000313" key="11">
    <source>
        <dbReference type="WBParaSite" id="ACRNAN_scaffold3511.g11147.t1"/>
    </source>
</evidence>
<evidence type="ECO:0000256" key="7">
    <source>
        <dbReference type="ARBA" id="ARBA00023286"/>
    </source>
</evidence>
<keyword evidence="8" id="KW-0407">Ion channel</keyword>
<evidence type="ECO:0000313" key="10">
    <source>
        <dbReference type="Proteomes" id="UP000887540"/>
    </source>
</evidence>